<dbReference type="EMBL" id="JAGINU010000001">
    <property type="protein sequence ID" value="MBP2367576.1"/>
    <property type="molecule type" value="Genomic_DNA"/>
</dbReference>
<dbReference type="SUPFAM" id="SSF53850">
    <property type="entry name" value="Periplasmic binding protein-like II"/>
    <property type="match status" value="1"/>
</dbReference>
<comment type="caution">
    <text evidence="6">The sequence shown here is derived from an EMBL/GenBank/DDBJ whole genome shotgun (WGS) entry which is preliminary data.</text>
</comment>
<dbReference type="PROSITE" id="PS50931">
    <property type="entry name" value="HTH_LYSR"/>
    <property type="match status" value="1"/>
</dbReference>
<dbReference type="RefSeq" id="WP_307862412.1">
    <property type="nucleotide sequence ID" value="NZ_JAGINU010000001.1"/>
</dbReference>
<keyword evidence="7" id="KW-1185">Reference proteome</keyword>
<organism evidence="6 7">
    <name type="scientific">Pseudonocardia parietis</name>
    <dbReference type="NCBI Taxonomy" id="570936"/>
    <lineage>
        <taxon>Bacteria</taxon>
        <taxon>Bacillati</taxon>
        <taxon>Actinomycetota</taxon>
        <taxon>Actinomycetes</taxon>
        <taxon>Pseudonocardiales</taxon>
        <taxon>Pseudonocardiaceae</taxon>
        <taxon>Pseudonocardia</taxon>
    </lineage>
</organism>
<dbReference type="InterPro" id="IPR036388">
    <property type="entry name" value="WH-like_DNA-bd_sf"/>
</dbReference>
<keyword evidence="3 6" id="KW-0238">DNA-binding</keyword>
<feature type="domain" description="HTH lysR-type" evidence="5">
    <location>
        <begin position="15"/>
        <end position="72"/>
    </location>
</feature>
<dbReference type="GO" id="GO:0003677">
    <property type="term" value="F:DNA binding"/>
    <property type="evidence" value="ECO:0007669"/>
    <property type="project" value="UniProtKB-KW"/>
</dbReference>
<sequence length="327" mass="36311">MSDGASEHSVPRGRVELRHLRAFVAVAEELSFSRAARRLHLVQQSLSSQIRQLEDELGTQLLRRTTRTVELTTAGEVFLTHARSILEAVGAAIAQTRRSAVGETGRLTICYTPTLAAETLPRLVTRLHERCPEMTLQLCEMWQAESVDAVRTGRFQVGMARCPDVVNDIEYLRLRDEPLGVVVSAHHRLATLGQIGMSDLADAALAIWPRSLSPGFYDLTVDFFRAHGFTGPVQEFEYLTSGVFHSDPAARTEVFEGRAFSVAFATQFDPVPEGFVWRPVDPAPMIPVHLFWRTRTDAVTRAFLTVAQEVAQRAGWLAGAHVQVAPR</sequence>
<gene>
    <name evidence="6" type="ORF">JOF36_003272</name>
</gene>
<dbReference type="Gene3D" id="1.10.10.10">
    <property type="entry name" value="Winged helix-like DNA-binding domain superfamily/Winged helix DNA-binding domain"/>
    <property type="match status" value="1"/>
</dbReference>
<reference evidence="6 7" key="1">
    <citation type="submission" date="2021-03" db="EMBL/GenBank/DDBJ databases">
        <title>Sequencing the genomes of 1000 actinobacteria strains.</title>
        <authorList>
            <person name="Klenk H.-P."/>
        </authorList>
    </citation>
    <scope>NUCLEOTIDE SEQUENCE [LARGE SCALE GENOMIC DNA]</scope>
    <source>
        <strain evidence="6 7">DSM 45256</strain>
    </source>
</reference>
<evidence type="ECO:0000256" key="2">
    <source>
        <dbReference type="ARBA" id="ARBA00023015"/>
    </source>
</evidence>
<dbReference type="PANTHER" id="PTHR30346:SF28">
    <property type="entry name" value="HTH-TYPE TRANSCRIPTIONAL REGULATOR CYNR"/>
    <property type="match status" value="1"/>
</dbReference>
<keyword evidence="4" id="KW-0804">Transcription</keyword>
<evidence type="ECO:0000259" key="5">
    <source>
        <dbReference type="PROSITE" id="PS50931"/>
    </source>
</evidence>
<dbReference type="InterPro" id="IPR000847">
    <property type="entry name" value="LysR_HTH_N"/>
</dbReference>
<name>A0ABS4VUH8_9PSEU</name>
<proteinExistence type="inferred from homology"/>
<accession>A0ABS4VUH8</accession>
<dbReference type="SUPFAM" id="SSF46785">
    <property type="entry name" value="Winged helix' DNA-binding domain"/>
    <property type="match status" value="1"/>
</dbReference>
<evidence type="ECO:0000256" key="3">
    <source>
        <dbReference type="ARBA" id="ARBA00023125"/>
    </source>
</evidence>
<dbReference type="PRINTS" id="PR00039">
    <property type="entry name" value="HTHLYSR"/>
</dbReference>
<dbReference type="Proteomes" id="UP001519295">
    <property type="component" value="Unassembled WGS sequence"/>
</dbReference>
<protein>
    <submittedName>
        <fullName evidence="6">DNA-binding transcriptional LysR family regulator</fullName>
    </submittedName>
</protein>
<dbReference type="PANTHER" id="PTHR30346">
    <property type="entry name" value="TRANSCRIPTIONAL DUAL REGULATOR HCAR-RELATED"/>
    <property type="match status" value="1"/>
</dbReference>
<keyword evidence="2" id="KW-0805">Transcription regulation</keyword>
<dbReference type="InterPro" id="IPR005119">
    <property type="entry name" value="LysR_subst-bd"/>
</dbReference>
<evidence type="ECO:0000256" key="4">
    <source>
        <dbReference type="ARBA" id="ARBA00023163"/>
    </source>
</evidence>
<evidence type="ECO:0000313" key="7">
    <source>
        <dbReference type="Proteomes" id="UP001519295"/>
    </source>
</evidence>
<dbReference type="Pfam" id="PF00126">
    <property type="entry name" value="HTH_1"/>
    <property type="match status" value="1"/>
</dbReference>
<dbReference type="Gene3D" id="3.40.190.10">
    <property type="entry name" value="Periplasmic binding protein-like II"/>
    <property type="match status" value="2"/>
</dbReference>
<dbReference type="InterPro" id="IPR036390">
    <property type="entry name" value="WH_DNA-bd_sf"/>
</dbReference>
<dbReference type="Pfam" id="PF03466">
    <property type="entry name" value="LysR_substrate"/>
    <property type="match status" value="1"/>
</dbReference>
<dbReference type="CDD" id="cd08414">
    <property type="entry name" value="PBP2_LTTR_aromatics_like"/>
    <property type="match status" value="1"/>
</dbReference>
<evidence type="ECO:0000313" key="6">
    <source>
        <dbReference type="EMBL" id="MBP2367576.1"/>
    </source>
</evidence>
<evidence type="ECO:0000256" key="1">
    <source>
        <dbReference type="ARBA" id="ARBA00009437"/>
    </source>
</evidence>
<comment type="similarity">
    <text evidence="1">Belongs to the LysR transcriptional regulatory family.</text>
</comment>